<protein>
    <submittedName>
        <fullName evidence="9">Probable G-protein coupled receptor Mth-like 10</fullName>
    </submittedName>
</protein>
<feature type="domain" description="G-protein coupled receptors family 2 profile 2" evidence="6">
    <location>
        <begin position="263"/>
        <end position="519"/>
    </location>
</feature>
<evidence type="ECO:0000256" key="5">
    <source>
        <dbReference type="SAM" id="Phobius"/>
    </source>
</evidence>
<dbReference type="PANTHER" id="PTHR45902">
    <property type="entry name" value="LATROPHILIN RECEPTOR-LIKE PROTEIN A"/>
    <property type="match status" value="1"/>
</dbReference>
<dbReference type="InterPro" id="IPR017452">
    <property type="entry name" value="GPCR_Rhodpsn_7TM"/>
</dbReference>
<dbReference type="SUPFAM" id="SSF81321">
    <property type="entry name" value="Family A G protein-coupled receptor-like"/>
    <property type="match status" value="1"/>
</dbReference>
<gene>
    <name evidence="9" type="primary">LOC106464484</name>
</gene>
<dbReference type="PROSITE" id="PS50261">
    <property type="entry name" value="G_PROTEIN_RECEP_F2_4"/>
    <property type="match status" value="1"/>
</dbReference>
<dbReference type="CDD" id="cd15039">
    <property type="entry name" value="7tmB3_Methuselah-like"/>
    <property type="match status" value="1"/>
</dbReference>
<evidence type="ECO:0000256" key="4">
    <source>
        <dbReference type="ARBA" id="ARBA00023136"/>
    </source>
</evidence>
<feature type="transmembrane region" description="Helical" evidence="5">
    <location>
        <begin position="421"/>
        <end position="449"/>
    </location>
</feature>
<feature type="transmembrane region" description="Helical" evidence="5">
    <location>
        <begin position="327"/>
        <end position="352"/>
    </location>
</feature>
<dbReference type="Pfam" id="PF00002">
    <property type="entry name" value="7tm_2"/>
    <property type="match status" value="1"/>
</dbReference>
<evidence type="ECO:0000256" key="3">
    <source>
        <dbReference type="ARBA" id="ARBA00022989"/>
    </source>
</evidence>
<feature type="transmembrane region" description="Helical" evidence="5">
    <location>
        <begin position="262"/>
        <end position="287"/>
    </location>
</feature>
<dbReference type="Gene3D" id="1.20.1070.10">
    <property type="entry name" value="Rhodopsin 7-helix transmembrane proteins"/>
    <property type="match status" value="1"/>
</dbReference>
<organism evidence="8 9">
    <name type="scientific">Limulus polyphemus</name>
    <name type="common">Atlantic horseshoe crab</name>
    <dbReference type="NCBI Taxonomy" id="6850"/>
    <lineage>
        <taxon>Eukaryota</taxon>
        <taxon>Metazoa</taxon>
        <taxon>Ecdysozoa</taxon>
        <taxon>Arthropoda</taxon>
        <taxon>Chelicerata</taxon>
        <taxon>Merostomata</taxon>
        <taxon>Xiphosura</taxon>
        <taxon>Limulidae</taxon>
        <taxon>Limulus</taxon>
    </lineage>
</organism>
<proteinExistence type="predicted"/>
<dbReference type="InterPro" id="IPR017981">
    <property type="entry name" value="GPCR_2-like_7TM"/>
</dbReference>
<keyword evidence="4 5" id="KW-0472">Membrane</keyword>
<dbReference type="GeneID" id="106464484"/>
<accession>A0ABM1SWB3</accession>
<keyword evidence="3 5" id="KW-1133">Transmembrane helix</keyword>
<dbReference type="InterPro" id="IPR053231">
    <property type="entry name" value="GPCR_LN-TM7"/>
</dbReference>
<feature type="transmembrane region" description="Helical" evidence="5">
    <location>
        <begin position="299"/>
        <end position="321"/>
    </location>
</feature>
<evidence type="ECO:0000313" key="9">
    <source>
        <dbReference type="RefSeq" id="XP_022247919.1"/>
    </source>
</evidence>
<evidence type="ECO:0000313" key="8">
    <source>
        <dbReference type="Proteomes" id="UP000694941"/>
    </source>
</evidence>
<evidence type="ECO:0000256" key="2">
    <source>
        <dbReference type="ARBA" id="ARBA00022692"/>
    </source>
</evidence>
<evidence type="ECO:0000259" key="6">
    <source>
        <dbReference type="PROSITE" id="PS50261"/>
    </source>
</evidence>
<dbReference type="RefSeq" id="XP_022247919.1">
    <property type="nucleotide sequence ID" value="XM_022392211.1"/>
</dbReference>
<feature type="domain" description="G-protein coupled receptors family 1 profile" evidence="7">
    <location>
        <begin position="239"/>
        <end position="483"/>
    </location>
</feature>
<dbReference type="PANTHER" id="PTHR45902:SF5">
    <property type="entry name" value="G-PROTEIN COUPLED RECEPTORS FAMILY 2 PROFILE 2 DOMAIN-CONTAINING PROTEIN"/>
    <property type="match status" value="1"/>
</dbReference>
<keyword evidence="2 5" id="KW-0812">Transmembrane</keyword>
<feature type="transmembrane region" description="Helical" evidence="5">
    <location>
        <begin position="496"/>
        <end position="515"/>
    </location>
</feature>
<dbReference type="PROSITE" id="PS50262">
    <property type="entry name" value="G_PROTEIN_RECEP_F1_2"/>
    <property type="match status" value="1"/>
</dbReference>
<dbReference type="InterPro" id="IPR000832">
    <property type="entry name" value="GPCR_2_secretin-like"/>
</dbReference>
<keyword evidence="8" id="KW-1185">Reference proteome</keyword>
<evidence type="ECO:0000256" key="1">
    <source>
        <dbReference type="ARBA" id="ARBA00004141"/>
    </source>
</evidence>
<comment type="subcellular location">
    <subcellularLocation>
        <location evidence="1">Membrane</location>
        <topology evidence="1">Multi-pass membrane protein</topology>
    </subcellularLocation>
</comment>
<sequence>MNYRFCREDLISECLPSWPDEEMMTKCAAYMGAIYTRYNGYRNVHCALCNNVSASSLRCSPSSKREFEVEIFNPNAFSLLFDINTKMGEYVGEDVVCEDEERYDFLLKRCVNTVCGLPGYKYVSGECIQLSTTVLPDPSTRGQIDVSSKPTHSLVNETKIDQSSETNNTLKEWVNDTDGSLTRVFQNKTSNETSKYAQDFIHCLKVVLYKNEYTVLKNGDVFVEKYEESYNQSYYLMKGNNVLICKNEKSSISNSKETFSVYLGYISNIGLGISLICLVLHFVIFILVPDLHSICGRNLASLAVALIISYSCFIAGQFNILSRAVCTIIAIVMYYSFLASFFWMNILAFDVWRTLRMATKDLRVSSGKQWRRFVSYSFYCWIAPIIIVVLSVVFESLDGIPIEYRPAFGTSLCWFNHRRALLVFFATPVALIMLINIVFFILSAGIILASTNNTAKYQASCTSPKRNFRLYTKLYILMGLSWIFGLVAGYSGLESLWYVFVVFNTLQGMFIFFAFSCTKKVRMYFADKMSSLTKPFAYRTTSLNSGSGSGFQSQCTLNSQLAHRTSSLNHISLNHSSVH</sequence>
<feature type="transmembrane region" description="Helical" evidence="5">
    <location>
        <begin position="373"/>
        <end position="394"/>
    </location>
</feature>
<feature type="transmembrane region" description="Helical" evidence="5">
    <location>
        <begin position="470"/>
        <end position="490"/>
    </location>
</feature>
<reference evidence="9" key="1">
    <citation type="submission" date="2025-08" db="UniProtKB">
        <authorList>
            <consortium name="RefSeq"/>
        </authorList>
    </citation>
    <scope>IDENTIFICATION</scope>
    <source>
        <tissue evidence="9">Muscle</tissue>
    </source>
</reference>
<dbReference type="Proteomes" id="UP000694941">
    <property type="component" value="Unplaced"/>
</dbReference>
<name>A0ABM1SWB3_LIMPO</name>
<evidence type="ECO:0000259" key="7">
    <source>
        <dbReference type="PROSITE" id="PS50262"/>
    </source>
</evidence>
<dbReference type="PRINTS" id="PR00249">
    <property type="entry name" value="GPCRSECRETIN"/>
</dbReference>